<dbReference type="KEGG" id="ftj:FTUN_4929"/>
<dbReference type="AlphaFoldDB" id="A0A6M5YVF2"/>
<evidence type="ECO:0000256" key="3">
    <source>
        <dbReference type="PIRSR" id="PIRSR036979-1"/>
    </source>
</evidence>
<keyword evidence="1 3" id="KW-0479">Metal-binding</keyword>
<feature type="binding site" evidence="3">
    <location>
        <position position="127"/>
    </location>
    <ligand>
        <name>Mn(2+)</name>
        <dbReference type="ChEBI" id="CHEBI:29035"/>
        <label>1</label>
    </ligand>
</feature>
<dbReference type="GO" id="GO:0008783">
    <property type="term" value="F:agmatinase activity"/>
    <property type="evidence" value="ECO:0007669"/>
    <property type="project" value="TreeGrafter"/>
</dbReference>
<sequence length="285" mass="31415">MGPFPFAYSVPWFPMHVVVFPFDLFGSAGTGAGARLLGDAVHEILDDTDRETRPCRADALRGTVRVTELDFDALPDVTGWRKRGRQTARSALKRGEFVLWLGGNHLAALPVLEELGAGTLVVQFDAHLDVYAFHDNKEELSHGNFLTHFEVPRPRLVNVGHRDLFLTPEEIGRTFETVYPAWDVAADVGRVAGELNARAKAAKRVWIDLDCDAFDPAVLPAVAEPLPFGLLPPTFLALFEAVWAGNVIGMSVTEFDPGRDVRDASLNLLGWLVEHTLLKAATRRP</sequence>
<feature type="binding site" evidence="3">
    <location>
        <position position="125"/>
    </location>
    <ligand>
        <name>Mn(2+)</name>
        <dbReference type="ChEBI" id="CHEBI:29035"/>
        <label>1</label>
    </ligand>
</feature>
<keyword evidence="6" id="KW-1185">Reference proteome</keyword>
<evidence type="ECO:0000313" key="6">
    <source>
        <dbReference type="Proteomes" id="UP000503447"/>
    </source>
</evidence>
<keyword evidence="3" id="KW-0464">Manganese</keyword>
<dbReference type="Gene3D" id="3.40.800.10">
    <property type="entry name" value="Ureohydrolase domain"/>
    <property type="match status" value="1"/>
</dbReference>
<feature type="binding site" evidence="3">
    <location>
        <position position="212"/>
    </location>
    <ligand>
        <name>Mn(2+)</name>
        <dbReference type="ChEBI" id="CHEBI:29035"/>
        <label>1</label>
    </ligand>
</feature>
<comment type="cofactor">
    <cofactor evidence="3">
        <name>Mn(2+)</name>
        <dbReference type="ChEBI" id="CHEBI:29035"/>
    </cofactor>
    <text evidence="3">Binds 2 manganese ions per subunit.</text>
</comment>
<gene>
    <name evidence="5" type="ORF">FTUN_4929</name>
</gene>
<dbReference type="PANTHER" id="PTHR11358">
    <property type="entry name" value="ARGINASE/AGMATINASE"/>
    <property type="match status" value="1"/>
</dbReference>
<dbReference type="InterPro" id="IPR006035">
    <property type="entry name" value="Ureohydrolase"/>
</dbReference>
<dbReference type="GO" id="GO:0046872">
    <property type="term" value="F:metal ion binding"/>
    <property type="evidence" value="ECO:0007669"/>
    <property type="project" value="UniProtKB-KW"/>
</dbReference>
<dbReference type="SUPFAM" id="SSF52768">
    <property type="entry name" value="Arginase/deacetylase"/>
    <property type="match status" value="1"/>
</dbReference>
<evidence type="ECO:0000256" key="4">
    <source>
        <dbReference type="PROSITE-ProRule" id="PRU00742"/>
    </source>
</evidence>
<evidence type="ECO:0000256" key="1">
    <source>
        <dbReference type="ARBA" id="ARBA00022723"/>
    </source>
</evidence>
<name>A0A6M5YVF2_9BACT</name>
<dbReference type="EMBL" id="CP053452">
    <property type="protein sequence ID" value="QJW97356.1"/>
    <property type="molecule type" value="Genomic_DNA"/>
</dbReference>
<keyword evidence="2" id="KW-0378">Hydrolase</keyword>
<organism evidence="5 6">
    <name type="scientific">Frigoriglobus tundricola</name>
    <dbReference type="NCBI Taxonomy" id="2774151"/>
    <lineage>
        <taxon>Bacteria</taxon>
        <taxon>Pseudomonadati</taxon>
        <taxon>Planctomycetota</taxon>
        <taxon>Planctomycetia</taxon>
        <taxon>Gemmatales</taxon>
        <taxon>Gemmataceae</taxon>
        <taxon>Frigoriglobus</taxon>
    </lineage>
</organism>
<proteinExistence type="inferred from homology"/>
<protein>
    <submittedName>
        <fullName evidence="5">Agmatinase</fullName>
    </submittedName>
</protein>
<comment type="similarity">
    <text evidence="4">Belongs to the arginase family.</text>
</comment>
<dbReference type="PROSITE" id="PS51409">
    <property type="entry name" value="ARGINASE_2"/>
    <property type="match status" value="1"/>
</dbReference>
<reference evidence="6" key="1">
    <citation type="submission" date="2020-05" db="EMBL/GenBank/DDBJ databases">
        <title>Frigoriglobus tundricola gen. nov., sp. nov., a psychrotolerant cellulolytic planctomycete of the family Gemmataceae with two divergent copies of 16S rRNA gene.</title>
        <authorList>
            <person name="Kulichevskaya I.S."/>
            <person name="Ivanova A.A."/>
            <person name="Naumoff D.G."/>
            <person name="Beletsky A.V."/>
            <person name="Rijpstra W.I.C."/>
            <person name="Sinninghe Damste J.S."/>
            <person name="Mardanov A.V."/>
            <person name="Ravin N.V."/>
            <person name="Dedysh S.N."/>
        </authorList>
    </citation>
    <scope>NUCLEOTIDE SEQUENCE [LARGE SCALE GENOMIC DNA]</scope>
    <source>
        <strain evidence="6">PL17</strain>
    </source>
</reference>
<dbReference type="GO" id="GO:0033389">
    <property type="term" value="P:putrescine biosynthetic process from arginine, via agmatine"/>
    <property type="evidence" value="ECO:0007669"/>
    <property type="project" value="TreeGrafter"/>
</dbReference>
<dbReference type="PANTHER" id="PTHR11358:SF26">
    <property type="entry name" value="GUANIDINO ACID HYDROLASE, MITOCHONDRIAL"/>
    <property type="match status" value="1"/>
</dbReference>
<evidence type="ECO:0000313" key="5">
    <source>
        <dbReference type="EMBL" id="QJW97356.1"/>
    </source>
</evidence>
<accession>A0A6M5YVF2</accession>
<dbReference type="Pfam" id="PF00491">
    <property type="entry name" value="Arginase"/>
    <property type="match status" value="1"/>
</dbReference>
<feature type="binding site" evidence="3">
    <location>
        <position position="129"/>
    </location>
    <ligand>
        <name>Mn(2+)</name>
        <dbReference type="ChEBI" id="CHEBI:29035"/>
        <label>1</label>
    </ligand>
</feature>
<feature type="binding site" evidence="3">
    <location>
        <position position="105"/>
    </location>
    <ligand>
        <name>Mn(2+)</name>
        <dbReference type="ChEBI" id="CHEBI:29035"/>
        <label>1</label>
    </ligand>
</feature>
<evidence type="ECO:0000256" key="2">
    <source>
        <dbReference type="ARBA" id="ARBA00022801"/>
    </source>
</evidence>
<dbReference type="PIRSF" id="PIRSF036979">
    <property type="entry name" value="Arginase"/>
    <property type="match status" value="1"/>
</dbReference>
<dbReference type="InterPro" id="IPR023696">
    <property type="entry name" value="Ureohydrolase_dom_sf"/>
</dbReference>
<dbReference type="Proteomes" id="UP000503447">
    <property type="component" value="Chromosome"/>
</dbReference>
<feature type="binding site" evidence="3">
    <location>
        <position position="210"/>
    </location>
    <ligand>
        <name>Mn(2+)</name>
        <dbReference type="ChEBI" id="CHEBI:29035"/>
        <label>1</label>
    </ligand>
</feature>